<evidence type="ECO:0000313" key="9">
    <source>
        <dbReference type="EMBL" id="TXG71275.1"/>
    </source>
</evidence>
<feature type="compositionally biased region" description="Acidic residues" evidence="6">
    <location>
        <begin position="119"/>
        <end position="130"/>
    </location>
</feature>
<evidence type="ECO:0008006" key="11">
    <source>
        <dbReference type="Google" id="ProtNLM"/>
    </source>
</evidence>
<dbReference type="PIRSF" id="PIRSF028977">
    <property type="entry name" value="Nucleolar_complex_p3"/>
    <property type="match status" value="1"/>
</dbReference>
<evidence type="ECO:0000256" key="6">
    <source>
        <dbReference type="SAM" id="MobiDB-lite"/>
    </source>
</evidence>
<comment type="subcellular location">
    <subcellularLocation>
        <location evidence="1 5">Nucleus</location>
        <location evidence="1 5">Nucleolus</location>
    </subcellularLocation>
</comment>
<feature type="compositionally biased region" description="Basic and acidic residues" evidence="6">
    <location>
        <begin position="425"/>
        <end position="437"/>
    </location>
</feature>
<feature type="region of interest" description="Disordered" evidence="6">
    <location>
        <begin position="115"/>
        <end position="134"/>
    </location>
</feature>
<comment type="similarity">
    <text evidence="2 5">Belongs to the CBF/MAK21 family.</text>
</comment>
<name>A0A5C7IPU9_9ROSI</name>
<evidence type="ECO:0000256" key="5">
    <source>
        <dbReference type="PIRNR" id="PIRNR028977"/>
    </source>
</evidence>
<keyword evidence="3" id="KW-0175">Coiled coil</keyword>
<feature type="region of interest" description="Disordered" evidence="6">
    <location>
        <begin position="148"/>
        <end position="173"/>
    </location>
</feature>
<organism evidence="9 10">
    <name type="scientific">Acer yangbiense</name>
    <dbReference type="NCBI Taxonomy" id="1000413"/>
    <lineage>
        <taxon>Eukaryota</taxon>
        <taxon>Viridiplantae</taxon>
        <taxon>Streptophyta</taxon>
        <taxon>Embryophyta</taxon>
        <taxon>Tracheophyta</taxon>
        <taxon>Spermatophyta</taxon>
        <taxon>Magnoliopsida</taxon>
        <taxon>eudicotyledons</taxon>
        <taxon>Gunneridae</taxon>
        <taxon>Pentapetalae</taxon>
        <taxon>rosids</taxon>
        <taxon>malvids</taxon>
        <taxon>Sapindales</taxon>
        <taxon>Sapindaceae</taxon>
        <taxon>Hippocastanoideae</taxon>
        <taxon>Acereae</taxon>
        <taxon>Acer</taxon>
    </lineage>
</organism>
<evidence type="ECO:0000259" key="7">
    <source>
        <dbReference type="Pfam" id="PF03914"/>
    </source>
</evidence>
<feature type="region of interest" description="Disordered" evidence="6">
    <location>
        <begin position="771"/>
        <end position="790"/>
    </location>
</feature>
<dbReference type="EMBL" id="VAHF01000002">
    <property type="protein sequence ID" value="TXG71275.1"/>
    <property type="molecule type" value="Genomic_DNA"/>
</dbReference>
<protein>
    <recommendedName>
        <fullName evidence="11">CCAAT-binding factor domain-containing protein</fullName>
    </recommendedName>
</protein>
<evidence type="ECO:0000259" key="8">
    <source>
        <dbReference type="Pfam" id="PF07540"/>
    </source>
</evidence>
<keyword evidence="10" id="KW-1185">Reference proteome</keyword>
<dbReference type="OrthoDB" id="10263597at2759"/>
<comment type="caution">
    <text evidence="9">The sequence shown here is derived from an EMBL/GenBank/DDBJ whole genome shotgun (WGS) entry which is preliminary data.</text>
</comment>
<proteinExistence type="inferred from homology"/>
<evidence type="ECO:0000313" key="10">
    <source>
        <dbReference type="Proteomes" id="UP000323000"/>
    </source>
</evidence>
<dbReference type="PANTHER" id="PTHR14428:SF5">
    <property type="entry name" value="NUCLEOLAR COMPLEX PROTEIN 3 HOMOLOG"/>
    <property type="match status" value="1"/>
</dbReference>
<dbReference type="GO" id="GO:0005730">
    <property type="term" value="C:nucleolus"/>
    <property type="evidence" value="ECO:0007669"/>
    <property type="project" value="UniProtKB-SubCell"/>
</dbReference>
<dbReference type="InterPro" id="IPR011501">
    <property type="entry name" value="Noc3_N"/>
</dbReference>
<evidence type="ECO:0000256" key="1">
    <source>
        <dbReference type="ARBA" id="ARBA00004604"/>
    </source>
</evidence>
<dbReference type="SUPFAM" id="SSF48371">
    <property type="entry name" value="ARM repeat"/>
    <property type="match status" value="1"/>
</dbReference>
<dbReference type="PANTHER" id="PTHR14428">
    <property type="entry name" value="NUCLEOLAR COMPLEX PROTEIN 3"/>
    <property type="match status" value="1"/>
</dbReference>
<dbReference type="Pfam" id="PF03914">
    <property type="entry name" value="CBF"/>
    <property type="match status" value="1"/>
</dbReference>
<dbReference type="InterPro" id="IPR005612">
    <property type="entry name" value="CCAAT-binding_factor"/>
</dbReference>
<feature type="region of interest" description="Disordered" evidence="6">
    <location>
        <begin position="413"/>
        <end position="437"/>
    </location>
</feature>
<dbReference type="GO" id="GO:0006270">
    <property type="term" value="P:DNA replication initiation"/>
    <property type="evidence" value="ECO:0007669"/>
    <property type="project" value="TreeGrafter"/>
</dbReference>
<dbReference type="AlphaFoldDB" id="A0A5C7IPU9"/>
<sequence>MGKKQKVILPPDLPPEISDDEIEVSDEDLQFVKENRDYAGFVSRLDTQSITKHVTRVADVNEDALEAIYEKRLKKKSALQKENEEKNKVHVDPVDALPVKTLDGKLYYRTVAKTSKGEDENEAGEDEKDGDVDKSLVKLTKAEKRAKVKKSRKEAKKLGKEVDQPEEAEQAPQAAVLAEVKEDLTAEEAFESKKCKLAELGIALLSNPEANITSLKEILQIAKDDNPSISKLGLLSLLAVFKDIIPGYRIRLPTEKEQEMKVSKEVKKMRFYESTLLSGYKAYLQRLLAAEKKPLFQQVVVRCICNLLDAVPHFNCRESLLEVVVRNLGSPDDVVRKLCCSTVRSLFTNEGKHGGEATVEIVRLIAAHVKANNCQLHPDFIEVLMSLTFDEDLRKPKAAPEVDNKVKYKKFYKRKIPEEPSQQQENKRKMSKKELMSKTREEVAADYKAVSFAPDVEEKRRMQSETLSAVFETYFRVLKQTMLSTTASSEAVTGSNTSASDPHPLLAPCLNGLGKFSHLIDLDYIGDLMNYLKKIAGGGSSYDSSSRKHVEHLTVSERLRCCIVAFKVMRNNLDALNVDLQDFFVQLYNLILEYRPGRIPFLINNFLTPVVMYLLIRDQGDVLVEALKIMLCDDRQHDMQKAAAFVKRLATFSLSICSAEAMAALVTLKNLLMRNVKCRNLLENDAGGGSVSGSISIYHPYATDPNLSGALASVLWELNLLSKHYHPSISTMITSISGMNTANNQVYHAILSPQQAFTDLSLERETFQPKSDIRKLNSKRKRGSESSTLSGIELTSDTSIDENEVSKKLTKHFIILRDIKENERLRGELDRTTLSLQLYEEYKKQKKAGEPKAKRKIAKFVD</sequence>
<feature type="domain" description="CCAAT-binding factor" evidence="7">
    <location>
        <begin position="559"/>
        <end position="732"/>
    </location>
</feature>
<gene>
    <name evidence="9" type="ORF">EZV62_006210</name>
</gene>
<dbReference type="Proteomes" id="UP000323000">
    <property type="component" value="Chromosome 2"/>
</dbReference>
<dbReference type="GO" id="GO:0003682">
    <property type="term" value="F:chromatin binding"/>
    <property type="evidence" value="ECO:0007669"/>
    <property type="project" value="TreeGrafter"/>
</dbReference>
<accession>A0A5C7IPU9</accession>
<evidence type="ECO:0000256" key="2">
    <source>
        <dbReference type="ARBA" id="ARBA00007797"/>
    </source>
</evidence>
<keyword evidence="4" id="KW-0539">Nucleus</keyword>
<dbReference type="InterPro" id="IPR016903">
    <property type="entry name" value="Nucleolar_cplx-assoc_3"/>
</dbReference>
<dbReference type="InterPro" id="IPR016024">
    <property type="entry name" value="ARM-type_fold"/>
</dbReference>
<dbReference type="Pfam" id="PF07540">
    <property type="entry name" value="NOC3p"/>
    <property type="match status" value="1"/>
</dbReference>
<feature type="domain" description="Nucleolar complex-associated protein 3 N-terminal" evidence="8">
    <location>
        <begin position="193"/>
        <end position="283"/>
    </location>
</feature>
<evidence type="ECO:0000256" key="3">
    <source>
        <dbReference type="ARBA" id="ARBA00023054"/>
    </source>
</evidence>
<reference evidence="10" key="1">
    <citation type="journal article" date="2019" name="Gigascience">
        <title>De novo genome assembly of the endangered Acer yangbiense, a plant species with extremely small populations endemic to Yunnan Province, China.</title>
        <authorList>
            <person name="Yang J."/>
            <person name="Wariss H.M."/>
            <person name="Tao L."/>
            <person name="Zhang R."/>
            <person name="Yun Q."/>
            <person name="Hollingsworth P."/>
            <person name="Dao Z."/>
            <person name="Luo G."/>
            <person name="Guo H."/>
            <person name="Ma Y."/>
            <person name="Sun W."/>
        </authorList>
    </citation>
    <scope>NUCLEOTIDE SEQUENCE [LARGE SCALE GENOMIC DNA]</scope>
    <source>
        <strain evidence="10">cv. Malutang</strain>
    </source>
</reference>
<evidence type="ECO:0000256" key="4">
    <source>
        <dbReference type="ARBA" id="ARBA00023242"/>
    </source>
</evidence>